<accession>A0A3G7U2J0</accession>
<evidence type="ECO:0000313" key="2">
    <source>
        <dbReference type="EMBL" id="AZE53371.1"/>
    </source>
</evidence>
<name>A0A3G7U2J0_9PSED</name>
<dbReference type="Proteomes" id="UP000268696">
    <property type="component" value="Chromosome"/>
</dbReference>
<proteinExistence type="predicted"/>
<dbReference type="AlphaFoldDB" id="A0A3G7U2J0"/>
<dbReference type="RefSeq" id="WP_124376500.1">
    <property type="nucleotide sequence ID" value="NZ_CP027754.1"/>
</dbReference>
<evidence type="ECO:0000256" key="1">
    <source>
        <dbReference type="SAM" id="SignalP"/>
    </source>
</evidence>
<keyword evidence="1" id="KW-0732">Signal</keyword>
<feature type="chain" id="PRO_5018043317" evidence="1">
    <location>
        <begin position="30"/>
        <end position="414"/>
    </location>
</feature>
<organism evidence="2 3">
    <name type="scientific">Pseudomonas synxantha</name>
    <dbReference type="NCBI Taxonomy" id="47883"/>
    <lineage>
        <taxon>Bacteria</taxon>
        <taxon>Pseudomonadati</taxon>
        <taxon>Pseudomonadota</taxon>
        <taxon>Gammaproteobacteria</taxon>
        <taxon>Pseudomonadales</taxon>
        <taxon>Pseudomonadaceae</taxon>
        <taxon>Pseudomonas</taxon>
    </lineage>
</organism>
<reference evidence="2 3" key="1">
    <citation type="submission" date="2018-03" db="EMBL/GenBank/DDBJ databases">
        <title>Diversity of phytobeneficial traits revealed by whole-genome analysis of worldwide-isolated phenazine-producing Pseudomonas spp.</title>
        <authorList>
            <person name="Biessy A."/>
            <person name="Novinscak A."/>
            <person name="Blom J."/>
            <person name="Leger G."/>
            <person name="Thomashow L.S."/>
            <person name="Cazorla F.M."/>
            <person name="Josic D."/>
            <person name="Filion M."/>
        </authorList>
    </citation>
    <scope>NUCLEOTIDE SEQUENCE [LARGE SCALE GENOMIC DNA]</scope>
    <source>
        <strain evidence="2 3">30B</strain>
    </source>
</reference>
<evidence type="ECO:0000313" key="3">
    <source>
        <dbReference type="Proteomes" id="UP000268696"/>
    </source>
</evidence>
<protein>
    <submittedName>
        <fullName evidence="2">Uncharacterized protein</fullName>
    </submittedName>
</protein>
<gene>
    <name evidence="2" type="ORF">C4K03_1200</name>
</gene>
<sequence length="414" mass="45228">MRVIRAIKQSVAPCALALALGAFSQPAQAIVENITAVFRPDPANPMSNKFINTTPQSGLCPWHVPARCEAVNTFSIRNTSFRADSNGPIPAFPDDPRKSAYFKVPSEFRDVSVTHRSTGRTETVQMRIAGIGGRWDVPRPPGVSAWVTPGVGWSAYWRGAPAPCQPINYIAASTSFALFFWIVPENAGACSVTNGMEIPWMRYSGLEYGYELKTPNPLGMDTGIYEGTITYAMGPGADLDFGDTMIPTDNVLTFNFTLSVEHVLKVDLPPGGNRVELLPEGGWQAWLNGGRRPARLFRDQTFTIAASSRFKMNLECGLVIGNTCGLRNGEGDQVPVQIAVSLPYGLRDQYDQPVNNLPLRLDGVGTEVFQPTYYLDNRPAKLHFEVGRDDVGDMLKAPGTTYSGTATVIWDSEV</sequence>
<dbReference type="EMBL" id="CP027754">
    <property type="protein sequence ID" value="AZE53371.1"/>
    <property type="molecule type" value="Genomic_DNA"/>
</dbReference>
<feature type="signal peptide" evidence="1">
    <location>
        <begin position="1"/>
        <end position="29"/>
    </location>
</feature>